<dbReference type="InterPro" id="IPR017938">
    <property type="entry name" value="Riboflavin_synthase-like_b-brl"/>
</dbReference>
<dbReference type="CDD" id="cd06193">
    <property type="entry name" value="siderophore_interacting"/>
    <property type="match status" value="1"/>
</dbReference>
<dbReference type="InterPro" id="IPR007037">
    <property type="entry name" value="SIP_rossman_dom"/>
</dbReference>
<dbReference type="PANTHER" id="PTHR30157:SF0">
    <property type="entry name" value="NADPH-DEPENDENT FERRIC-CHELATE REDUCTASE"/>
    <property type="match status" value="1"/>
</dbReference>
<gene>
    <name evidence="2" type="ORF">MUN76_02295</name>
</gene>
<dbReference type="Gene3D" id="3.40.50.80">
    <property type="entry name" value="Nucleotide-binding domain of ferredoxin-NADP reductase (FNR) module"/>
    <property type="match status" value="1"/>
</dbReference>
<evidence type="ECO:0000259" key="1">
    <source>
        <dbReference type="PROSITE" id="PS51384"/>
    </source>
</evidence>
<keyword evidence="3" id="KW-1185">Reference proteome</keyword>
<name>A0ABY4FXE2_9MICO</name>
<evidence type="ECO:0000313" key="2">
    <source>
        <dbReference type="EMBL" id="UOQ60834.1"/>
    </source>
</evidence>
<dbReference type="Pfam" id="PF04954">
    <property type="entry name" value="SIP"/>
    <property type="match status" value="1"/>
</dbReference>
<dbReference type="PANTHER" id="PTHR30157">
    <property type="entry name" value="FERRIC REDUCTASE, NADPH-DEPENDENT"/>
    <property type="match status" value="1"/>
</dbReference>
<reference evidence="2 3" key="1">
    <citation type="submission" date="2022-04" db="EMBL/GenBank/DDBJ databases">
        <title>Leucobacter sp. isolated from rhizosphere of onion.</title>
        <authorList>
            <person name="Won M."/>
            <person name="Lee C.-M."/>
            <person name="Woen H.-Y."/>
            <person name="Kwon S.-W."/>
        </authorList>
    </citation>
    <scope>NUCLEOTIDE SEQUENCE [LARGE SCALE GENOMIC DNA]</scope>
    <source>
        <strain evidence="2 3">H25R-14</strain>
    </source>
</reference>
<dbReference type="RefSeq" id="WP_244686787.1">
    <property type="nucleotide sequence ID" value="NZ_CP095043.1"/>
</dbReference>
<dbReference type="EMBL" id="CP095043">
    <property type="protein sequence ID" value="UOQ60834.1"/>
    <property type="molecule type" value="Genomic_DNA"/>
</dbReference>
<organism evidence="2 3">
    <name type="scientific">Leucobacter rhizosphaerae</name>
    <dbReference type="NCBI Taxonomy" id="2932245"/>
    <lineage>
        <taxon>Bacteria</taxon>
        <taxon>Bacillati</taxon>
        <taxon>Actinomycetota</taxon>
        <taxon>Actinomycetes</taxon>
        <taxon>Micrococcales</taxon>
        <taxon>Microbacteriaceae</taxon>
        <taxon>Leucobacter</taxon>
    </lineage>
</organism>
<dbReference type="Proteomes" id="UP000831775">
    <property type="component" value="Chromosome"/>
</dbReference>
<dbReference type="InterPro" id="IPR017927">
    <property type="entry name" value="FAD-bd_FR_type"/>
</dbReference>
<dbReference type="InterPro" id="IPR039261">
    <property type="entry name" value="FNR_nucleotide-bd"/>
</dbReference>
<evidence type="ECO:0000313" key="3">
    <source>
        <dbReference type="Proteomes" id="UP000831775"/>
    </source>
</evidence>
<dbReference type="InterPro" id="IPR039374">
    <property type="entry name" value="SIP_fam"/>
</dbReference>
<dbReference type="Gene3D" id="2.40.30.10">
    <property type="entry name" value="Translation factors"/>
    <property type="match status" value="1"/>
</dbReference>
<accession>A0ABY4FXE2</accession>
<dbReference type="PROSITE" id="PS51384">
    <property type="entry name" value="FAD_FR"/>
    <property type="match status" value="1"/>
</dbReference>
<protein>
    <submittedName>
        <fullName evidence="2">Siderophore-interacting protein</fullName>
    </submittedName>
</protein>
<dbReference type="InterPro" id="IPR013113">
    <property type="entry name" value="SIP_FAD-bd"/>
</dbReference>
<proteinExistence type="predicted"/>
<sequence>MSDSVAPFTVVEARVDAVERVSPSFMRVTFTGPGVDGIGTPGQTFDQRIKLIFPGESGVLPDLEGAGDDWYTAWLAVPEDRRGSMRTYSIRDLTVDGGRTRLVVDFVLHLAEGATGPASRWAAAAQAGDALLLVAPRRDRLDGGGIEFDTSSTGDIVLAGDETAAPAIARILEDLDPATRGTAFIEIPEPSDELHIQAPRGVSVRWLPRAGGDVGSRLIPTVLEHLDVADTAVDPVVETEDLLWETPVYSGSGEAVSVPAAAGDAAATGSASATRFWIAGESRVITTLRRHLVRDLGIPRSSVAFMGYWRIGVAMKG</sequence>
<dbReference type="Pfam" id="PF08021">
    <property type="entry name" value="FAD_binding_9"/>
    <property type="match status" value="1"/>
</dbReference>
<feature type="domain" description="FAD-binding FR-type" evidence="1">
    <location>
        <begin position="8"/>
        <end position="151"/>
    </location>
</feature>
<dbReference type="SUPFAM" id="SSF63380">
    <property type="entry name" value="Riboflavin synthase domain-like"/>
    <property type="match status" value="1"/>
</dbReference>